<keyword evidence="5" id="KW-0227">DNA damage</keyword>
<dbReference type="InterPro" id="IPR011989">
    <property type="entry name" value="ARM-like"/>
</dbReference>
<keyword evidence="4 5" id="KW-0539">Nucleus</keyword>
<evidence type="ECO:0000256" key="4">
    <source>
        <dbReference type="ARBA" id="ARBA00023242"/>
    </source>
</evidence>
<dbReference type="Pfam" id="PF14500">
    <property type="entry name" value="MMS19_N"/>
    <property type="match status" value="1"/>
</dbReference>
<feature type="domain" description="MMS19 C-terminal" evidence="6">
    <location>
        <begin position="521"/>
        <end position="906"/>
    </location>
</feature>
<dbReference type="Proteomes" id="UP001153076">
    <property type="component" value="Unassembled WGS sequence"/>
</dbReference>
<sequence length="961" mass="106274">MEMYSPSDFRADVAVGLAFSASPFFEPFAIPLLLEKLRSDLPLAKIDSLKYLSYCTENFGADRMAKHAEAIWNSLRAVIYNLSKEPLFSLASDLSNSKHFQGNAITDEALVLLQKLVSQQNNGFLNSILEDEAVNGLINVITVSGNSQCSPSQQEQKLCAVGNVLSVVAKASTTSCNRVFETVLPRLLGTLGVSSDMSVEDAVARDNNLTCQRQNFNALYLCVEILSACRELAFESVRQSSNSFLSDAWCRMLASFSSSLVKAFACSLVTSANEVYHGADISLRVKGLQILAAFPGAYFPVSKSVFESILVKLVSNVTENFSMTYLWKASLNTLVNIGIFLEEYPVPEKLQSYMAVVVGRIILLISQEDSTMPYALILEAISDISSGGHTFKLRIVQGVQEAILAKFSNVFVCILTYLWVLLDLSAQYESLDCCFYKVYEFNRFCMLNRLVDGDLKSTAELEQLLQCYSNNFQNTKGSEAVSLCFAIDVWDKIQAVTGVSLSDERKNLLLEVAAKFGLVVQELLNAAMMALKLAVAICTEEDQHKIVENAFNVISSNEPFSSDFMPSQLERLQISQDVGNFTRRDEWLISLFASVIIALHPTTPIPHTRAVIQILLTAFLKGHVASAQALGSIVNKMPLKGSELWNSSSFCLDEALDLIFKTSVGSCSDLVLSNSSEISDCLNAVDFQVHCIEGLAWIGKGLLMRGHEKVKDITMIFLKYLVTSSEEDARPDKQSVLETSEEANELPSLRKAAADAFYVFMSDAEDCLNRTFHATVRPLYKQRFFSTVMPILMSAAKKLDSPTLRSMLYLAIGHVISNTPLLAVLTEAKKLLPVLLDVMSLVSEDILNKDLVYNLLLVLSGLLTDKGGQEAAAENAHVIINCLTKLVSYPHKMLVRETAVQCLAAMSGMPYARIYPMRAQVLRALSKVLDDPKRAVRQEAVKCRRSWGTYWYCVLRQGTGI</sequence>
<feature type="domain" description="MMS19 N-terminal" evidence="7">
    <location>
        <begin position="17"/>
        <end position="80"/>
    </location>
</feature>
<dbReference type="GO" id="GO:0097361">
    <property type="term" value="C:cytosolic [4Fe-4S] assembly targeting complex"/>
    <property type="evidence" value="ECO:0007669"/>
    <property type="project" value="UniProtKB-UniRule"/>
</dbReference>
<dbReference type="GO" id="GO:0005634">
    <property type="term" value="C:nucleus"/>
    <property type="evidence" value="ECO:0007669"/>
    <property type="project" value="UniProtKB-SubCell"/>
</dbReference>
<dbReference type="PANTHER" id="PTHR12891:SF0">
    <property type="entry name" value="MMS19 NUCLEOTIDE EXCISION REPAIR PROTEIN HOMOLOG"/>
    <property type="match status" value="1"/>
</dbReference>
<dbReference type="GO" id="GO:0006281">
    <property type="term" value="P:DNA repair"/>
    <property type="evidence" value="ECO:0007669"/>
    <property type="project" value="UniProtKB-UniRule"/>
</dbReference>
<comment type="caution">
    <text evidence="8">The sequence shown here is derived from an EMBL/GenBank/DDBJ whole genome shotgun (WGS) entry which is preliminary data.</text>
</comment>
<evidence type="ECO:0000256" key="1">
    <source>
        <dbReference type="ARBA" id="ARBA00004123"/>
    </source>
</evidence>
<dbReference type="OrthoDB" id="342900at2759"/>
<keyword evidence="5" id="KW-0234">DNA repair</keyword>
<evidence type="ECO:0000256" key="2">
    <source>
        <dbReference type="ARBA" id="ARBA00009340"/>
    </source>
</evidence>
<dbReference type="EMBL" id="JAKOGI010000121">
    <property type="protein sequence ID" value="KAJ8443313.1"/>
    <property type="molecule type" value="Genomic_DNA"/>
</dbReference>
<protein>
    <recommendedName>
        <fullName evidence="5">MMS19 nucleotide excision repair protein</fullName>
    </recommendedName>
</protein>
<dbReference type="GO" id="GO:0051604">
    <property type="term" value="P:protein maturation"/>
    <property type="evidence" value="ECO:0007669"/>
    <property type="project" value="UniProtKB-UniRule"/>
</dbReference>
<comment type="function">
    <text evidence="5">Key component of the cytosolic iron-sulfur protein assembly (CIA) complex, a multiprotein complex that mediates the incorporation of iron-sulfur cluster into apoproteins specifically involved in DNA metabolism and genomic integrity. In the CIA complex, MMS19 acts as an adapter between early-acting CIA components and a subset of cellular target iron-sulfur proteins.</text>
</comment>
<comment type="similarity">
    <text evidence="2 5">Belongs to the MET18/MMS19 family.</text>
</comment>
<dbReference type="PANTHER" id="PTHR12891">
    <property type="entry name" value="DNA REPAIR/TRANSCRIPTION PROTEIN MET18/MMS19"/>
    <property type="match status" value="1"/>
</dbReference>
<dbReference type="SUPFAM" id="SSF48371">
    <property type="entry name" value="ARM repeat"/>
    <property type="match status" value="1"/>
</dbReference>
<evidence type="ECO:0000313" key="9">
    <source>
        <dbReference type="Proteomes" id="UP001153076"/>
    </source>
</evidence>
<dbReference type="Pfam" id="PF12460">
    <property type="entry name" value="MMS19_C"/>
    <property type="match status" value="1"/>
</dbReference>
<dbReference type="GO" id="GO:0016226">
    <property type="term" value="P:iron-sulfur cluster assembly"/>
    <property type="evidence" value="ECO:0007669"/>
    <property type="project" value="UniProtKB-UniRule"/>
</dbReference>
<accession>A0A9Q1KI84</accession>
<proteinExistence type="inferred from homology"/>
<evidence type="ECO:0000256" key="5">
    <source>
        <dbReference type="RuleBase" id="RU367072"/>
    </source>
</evidence>
<evidence type="ECO:0000259" key="6">
    <source>
        <dbReference type="Pfam" id="PF12460"/>
    </source>
</evidence>
<dbReference type="InterPro" id="IPR039920">
    <property type="entry name" value="MMS19"/>
</dbReference>
<organism evidence="8 9">
    <name type="scientific">Carnegiea gigantea</name>
    <dbReference type="NCBI Taxonomy" id="171969"/>
    <lineage>
        <taxon>Eukaryota</taxon>
        <taxon>Viridiplantae</taxon>
        <taxon>Streptophyta</taxon>
        <taxon>Embryophyta</taxon>
        <taxon>Tracheophyta</taxon>
        <taxon>Spermatophyta</taxon>
        <taxon>Magnoliopsida</taxon>
        <taxon>eudicotyledons</taxon>
        <taxon>Gunneridae</taxon>
        <taxon>Pentapetalae</taxon>
        <taxon>Caryophyllales</taxon>
        <taxon>Cactineae</taxon>
        <taxon>Cactaceae</taxon>
        <taxon>Cactoideae</taxon>
        <taxon>Echinocereeae</taxon>
        <taxon>Carnegiea</taxon>
    </lineage>
</organism>
<reference evidence="8" key="1">
    <citation type="submission" date="2022-04" db="EMBL/GenBank/DDBJ databases">
        <title>Carnegiea gigantea Genome sequencing and assembly v2.</title>
        <authorList>
            <person name="Copetti D."/>
            <person name="Sanderson M.J."/>
            <person name="Burquez A."/>
            <person name="Wojciechowski M.F."/>
        </authorList>
    </citation>
    <scope>NUCLEOTIDE SEQUENCE</scope>
    <source>
        <strain evidence="8">SGP5-SGP5p</strain>
        <tissue evidence="8">Aerial part</tissue>
    </source>
</reference>
<evidence type="ECO:0000256" key="3">
    <source>
        <dbReference type="ARBA" id="ARBA00022737"/>
    </source>
</evidence>
<evidence type="ECO:0000259" key="7">
    <source>
        <dbReference type="Pfam" id="PF14500"/>
    </source>
</evidence>
<name>A0A9Q1KI84_9CARY</name>
<dbReference type="Gene3D" id="1.25.10.10">
    <property type="entry name" value="Leucine-rich Repeat Variant"/>
    <property type="match status" value="1"/>
</dbReference>
<dbReference type="InterPro" id="IPR016024">
    <property type="entry name" value="ARM-type_fold"/>
</dbReference>
<dbReference type="InterPro" id="IPR024687">
    <property type="entry name" value="MMS19_C"/>
</dbReference>
<gene>
    <name evidence="8" type="ORF">Cgig2_015794</name>
</gene>
<dbReference type="InterPro" id="IPR029240">
    <property type="entry name" value="MMS19_N"/>
</dbReference>
<evidence type="ECO:0000313" key="8">
    <source>
        <dbReference type="EMBL" id="KAJ8443313.1"/>
    </source>
</evidence>
<keyword evidence="3" id="KW-0677">Repeat</keyword>
<keyword evidence="9" id="KW-1185">Reference proteome</keyword>
<dbReference type="AlphaFoldDB" id="A0A9Q1KI84"/>
<comment type="subcellular location">
    <subcellularLocation>
        <location evidence="1 5">Nucleus</location>
    </subcellularLocation>
</comment>